<dbReference type="InterPro" id="IPR021787">
    <property type="entry name" value="DUF3352"/>
</dbReference>
<dbReference type="AlphaFoldDB" id="A0A6H1U439"/>
<dbReference type="KEGG" id="oxy:HCG48_18850"/>
<dbReference type="Pfam" id="PF11832">
    <property type="entry name" value="DUF3352"/>
    <property type="match status" value="1"/>
</dbReference>
<protein>
    <submittedName>
        <fullName evidence="3">DUF3352 domain-containing protein</fullName>
    </submittedName>
</protein>
<dbReference type="Proteomes" id="UP000500857">
    <property type="component" value="Chromosome"/>
</dbReference>
<evidence type="ECO:0000313" key="4">
    <source>
        <dbReference type="Proteomes" id="UP000500857"/>
    </source>
</evidence>
<keyword evidence="2" id="KW-1133">Transmembrane helix</keyword>
<feature type="region of interest" description="Disordered" evidence="1">
    <location>
        <begin position="1"/>
        <end position="48"/>
    </location>
</feature>
<feature type="transmembrane region" description="Helical" evidence="2">
    <location>
        <begin position="111"/>
        <end position="134"/>
    </location>
</feature>
<dbReference type="EMBL" id="CP051167">
    <property type="protein sequence ID" value="QIZ72389.1"/>
    <property type="molecule type" value="Genomic_DNA"/>
</dbReference>
<proteinExistence type="predicted"/>
<keyword evidence="2" id="KW-0812">Transmembrane</keyword>
<keyword evidence="4" id="KW-1185">Reference proteome</keyword>
<evidence type="ECO:0000256" key="1">
    <source>
        <dbReference type="SAM" id="MobiDB-lite"/>
    </source>
</evidence>
<keyword evidence="2" id="KW-0472">Membrane</keyword>
<reference evidence="3 4" key="1">
    <citation type="submission" date="2020-04" db="EMBL/GenBank/DDBJ databases">
        <authorList>
            <person name="Basu S."/>
            <person name="Maruthanayagam V."/>
            <person name="Chakraborty S."/>
            <person name="Pramanik A."/>
            <person name="Mukherjee J."/>
            <person name="Brink B."/>
        </authorList>
    </citation>
    <scope>NUCLEOTIDE SEQUENCE [LARGE SCALE GENOMIC DNA]</scope>
    <source>
        <strain evidence="3 4">AP17</strain>
    </source>
</reference>
<organism evidence="3 4">
    <name type="scientific">Oxynema aestuarii AP17</name>
    <dbReference type="NCBI Taxonomy" id="2064643"/>
    <lineage>
        <taxon>Bacteria</taxon>
        <taxon>Bacillati</taxon>
        <taxon>Cyanobacteriota</taxon>
        <taxon>Cyanophyceae</taxon>
        <taxon>Oscillatoriophycideae</taxon>
        <taxon>Oscillatoriales</taxon>
        <taxon>Oscillatoriaceae</taxon>
        <taxon>Oxynema</taxon>
        <taxon>Oxynema aestuarii</taxon>
    </lineage>
</organism>
<accession>A0A6H1U439</accession>
<gene>
    <name evidence="3" type="ORF">HCG48_18850</name>
</gene>
<dbReference type="RefSeq" id="WP_168570538.1">
    <property type="nucleotide sequence ID" value="NZ_CP051167.1"/>
</dbReference>
<name>A0A6H1U439_9CYAN</name>
<sequence length="689" mass="74392">MFGFELATPGLSPVGRSSVGRGPRSRQTLAVATSARARANPPAGGQKTARIETQTSILEKIVFAFIVGEPVSVLPFATIALRARTSSPKRTGCSRALSRPQSRAIMKQRTFFSLLVTVVLVLFALGAAGAYAIVTTGPLALLGGDRALNPTAAMLVPKQAPVMTSFSVNPDRLAGLGQLWVRPQDRREIAAELDAIKAGLLADTDLDYERDIQPWLGDEIAVAVTSLDIDRDRQNGRIPGYLVAVRTRDPEQSRSFLERFWANRAVSGVDVAFEQYKGVKLIYPRDLTAKTDRSALSGPWASAAIGDRFVLFANHPKVLRDAVNNVQAPDLSLSRSPAYRDALDRVTSGAIGVSFVNLEEFAAWIGNFPEGSLAARDRSPLETSIPPSLTVVLDFNRAGLRAQTFWNLRSAGNPLASLPPLSTPVAALNYVPSNAAVALSGRDLSRLWAVVDAQIGANDWIAQLLDRPLAAARSQLGIDLSQTIFNWVDGEYALALVPSLRENAKGGELDWIFVAERTDEEAVRDALDRLDQIARDRGFGVGPLDVGERAIVAWTKLVTRAGETVRLEARVEGARATVGNYEIFAGSIAAVDTALKAPQNGSLLADRRFSRAIAQLASPNYGYFYLDWLASQAFLERQTPALQLVELAIRPLFDHLRSLASSAPARPDTPGATAPETPPRADFFVRLGA</sequence>
<evidence type="ECO:0000313" key="3">
    <source>
        <dbReference type="EMBL" id="QIZ72389.1"/>
    </source>
</evidence>
<feature type="compositionally biased region" description="Low complexity" evidence="1">
    <location>
        <begin position="9"/>
        <end position="26"/>
    </location>
</feature>
<feature type="transmembrane region" description="Helical" evidence="2">
    <location>
        <begin position="61"/>
        <end position="81"/>
    </location>
</feature>
<evidence type="ECO:0000256" key="2">
    <source>
        <dbReference type="SAM" id="Phobius"/>
    </source>
</evidence>